<keyword evidence="2" id="KW-1185">Reference proteome</keyword>
<dbReference type="EMBL" id="JADYXP020000002">
    <property type="protein sequence ID" value="KAL0130460.1"/>
    <property type="molecule type" value="Genomic_DNA"/>
</dbReference>
<comment type="caution">
    <text evidence="1">The sequence shown here is derived from an EMBL/GenBank/DDBJ whole genome shotgun (WGS) entry which is preliminary data.</text>
</comment>
<name>A0AAW2GT99_9HYME</name>
<evidence type="ECO:0000313" key="1">
    <source>
        <dbReference type="EMBL" id="KAL0130460.1"/>
    </source>
</evidence>
<protein>
    <submittedName>
        <fullName evidence="1">Uncharacterized protein</fullName>
    </submittedName>
</protein>
<dbReference type="AlphaFoldDB" id="A0AAW2GT99"/>
<accession>A0AAW2GT99</accession>
<proteinExistence type="predicted"/>
<sequence length="149" mass="17399">MFSIFKTLFDDIYNLCKFNKLSSPSIFFMRLNDKSKNLKPKSYYYYNFKLFNCLKHTSLSGSIINILSGSSESFSFSTLMSTELSLLMPNISKTFLFYHPFKKKALGAFGHSWGIFSIMSYTHMTYTHMDSLYTADKRQKTMKTTYLFA</sequence>
<gene>
    <name evidence="1" type="ORF">PUN28_002255</name>
</gene>
<reference evidence="1 2" key="1">
    <citation type="submission" date="2023-03" db="EMBL/GenBank/DDBJ databases">
        <title>High recombination rates correlate with genetic variation in Cardiocondyla obscurior ants.</title>
        <authorList>
            <person name="Errbii M."/>
        </authorList>
    </citation>
    <scope>NUCLEOTIDE SEQUENCE [LARGE SCALE GENOMIC DNA]</scope>
    <source>
        <strain evidence="1">Alpha-2009</strain>
        <tissue evidence="1">Whole body</tissue>
    </source>
</reference>
<organism evidence="1 2">
    <name type="scientific">Cardiocondyla obscurior</name>
    <dbReference type="NCBI Taxonomy" id="286306"/>
    <lineage>
        <taxon>Eukaryota</taxon>
        <taxon>Metazoa</taxon>
        <taxon>Ecdysozoa</taxon>
        <taxon>Arthropoda</taxon>
        <taxon>Hexapoda</taxon>
        <taxon>Insecta</taxon>
        <taxon>Pterygota</taxon>
        <taxon>Neoptera</taxon>
        <taxon>Endopterygota</taxon>
        <taxon>Hymenoptera</taxon>
        <taxon>Apocrita</taxon>
        <taxon>Aculeata</taxon>
        <taxon>Formicoidea</taxon>
        <taxon>Formicidae</taxon>
        <taxon>Myrmicinae</taxon>
        <taxon>Cardiocondyla</taxon>
    </lineage>
</organism>
<dbReference type="Proteomes" id="UP001430953">
    <property type="component" value="Unassembled WGS sequence"/>
</dbReference>
<evidence type="ECO:0000313" key="2">
    <source>
        <dbReference type="Proteomes" id="UP001430953"/>
    </source>
</evidence>